<sequence length="451" mass="49528">MGLLKLIFICAYIVTVMGLPQKKRAHYRDYKIPNATRNGRPDCPLVISLKEMIPNCSILQTIDEDFSFFRTREVLLCFGVYDTHYELCTYNKTLADIKAPDYETKGFCDKAKTAFGKYNFTYKDQMLNSWAQRLKITLSNPANCSHVCIFNQEIDENCVRIVRALEIYPEIMARAAAAELTPVAQAGAIKASSVPTNDETKLHSPMVTNPAIGSQRVEDALNTLAKPNAPAAEASRQEITTKLDTEVKLNAVANKVAGQGAASPQDTLGKPNALASEVAEHPNEQPQSSSLVAPEAKKEKMGEPAEESLNAEEEEMDHQPDLENPGDPELKEDSVVPLHDDNPIPDSDKGAPIKIDNDPIEDPMAPMVLSRMNDDEESNLVTYFILMSGGAALFYVAFHNKNKLLALALEGRRANRRGGRHSSAAYSKLHSNLEEAIAAGPTSPSATHVLY</sequence>
<dbReference type="AlphaFoldDB" id="A0A0A9VSH3"/>
<reference evidence="4" key="1">
    <citation type="journal article" date="2014" name="PLoS ONE">
        <title>Transcriptome-Based Identification of ABC Transporters in the Western Tarnished Plant Bug Lygus hesperus.</title>
        <authorList>
            <person name="Hull J.J."/>
            <person name="Chaney K."/>
            <person name="Geib S.M."/>
            <person name="Fabrick J.A."/>
            <person name="Brent C.S."/>
            <person name="Walsh D."/>
            <person name="Lavine L.C."/>
        </authorList>
    </citation>
    <scope>NUCLEOTIDE SEQUENCE</scope>
</reference>
<dbReference type="InterPro" id="IPR037645">
    <property type="entry name" value="KCT2"/>
</dbReference>
<feature type="signal peptide" evidence="2">
    <location>
        <begin position="1"/>
        <end position="18"/>
    </location>
</feature>
<evidence type="ECO:0000256" key="1">
    <source>
        <dbReference type="SAM" id="MobiDB-lite"/>
    </source>
</evidence>
<feature type="chain" id="PRO_5007389352" evidence="2">
    <location>
        <begin position="19"/>
        <end position="451"/>
    </location>
</feature>
<protein>
    <submittedName>
        <fullName evidence="4">Trans-Golgi network integral membrane protein TGN38</fullName>
    </submittedName>
</protein>
<dbReference type="EMBL" id="GBHO01045395">
    <property type="protein sequence ID" value="JAF98208.1"/>
    <property type="molecule type" value="Transcribed_RNA"/>
</dbReference>
<feature type="region of interest" description="Disordered" evidence="1">
    <location>
        <begin position="279"/>
        <end position="336"/>
    </location>
</feature>
<evidence type="ECO:0000313" key="4">
    <source>
        <dbReference type="EMBL" id="JAF98210.1"/>
    </source>
</evidence>
<name>A0A0A9VSH3_LYGHE</name>
<evidence type="ECO:0000313" key="3">
    <source>
        <dbReference type="EMBL" id="JAF98208.1"/>
    </source>
</evidence>
<evidence type="ECO:0000256" key="2">
    <source>
        <dbReference type="SAM" id="SignalP"/>
    </source>
</evidence>
<dbReference type="EMBL" id="GBHO01045393">
    <property type="protein sequence ID" value="JAF98210.1"/>
    <property type="molecule type" value="Transcribed_RNA"/>
</dbReference>
<organism evidence="4">
    <name type="scientific">Lygus hesperus</name>
    <name type="common">Western plant bug</name>
    <dbReference type="NCBI Taxonomy" id="30085"/>
    <lineage>
        <taxon>Eukaryota</taxon>
        <taxon>Metazoa</taxon>
        <taxon>Ecdysozoa</taxon>
        <taxon>Arthropoda</taxon>
        <taxon>Hexapoda</taxon>
        <taxon>Insecta</taxon>
        <taxon>Pterygota</taxon>
        <taxon>Neoptera</taxon>
        <taxon>Paraneoptera</taxon>
        <taxon>Hemiptera</taxon>
        <taxon>Heteroptera</taxon>
        <taxon>Panheteroptera</taxon>
        <taxon>Cimicomorpha</taxon>
        <taxon>Miridae</taxon>
        <taxon>Mirini</taxon>
        <taxon>Lygus</taxon>
    </lineage>
</organism>
<dbReference type="PANTHER" id="PTHR16502">
    <property type="entry name" value="KERATINOCYTE-ASSOCIATED TRANSMEMBRANE PROTEIN 2"/>
    <property type="match status" value="1"/>
</dbReference>
<dbReference type="PANTHER" id="PTHR16502:SF0">
    <property type="entry name" value="KERATINOCYTE-ASSOCIATED TRANSMEMBRANE PROTEIN 2"/>
    <property type="match status" value="1"/>
</dbReference>
<gene>
    <name evidence="4" type="primary">Ttgn1_1</name>
    <name evidence="3" type="synonym">Ttgn1_0</name>
    <name evidence="4" type="ORF">CM83_28482</name>
    <name evidence="3" type="ORF">CM83_28486</name>
</gene>
<accession>A0A0A9VSH3</accession>
<keyword evidence="2" id="KW-0732">Signal</keyword>
<feature type="compositionally biased region" description="Acidic residues" evidence="1">
    <location>
        <begin position="304"/>
        <end position="316"/>
    </location>
</feature>
<proteinExistence type="predicted"/>
<reference evidence="4" key="2">
    <citation type="submission" date="2014-07" db="EMBL/GenBank/DDBJ databases">
        <authorList>
            <person name="Hull J."/>
        </authorList>
    </citation>
    <scope>NUCLEOTIDE SEQUENCE</scope>
</reference>